<sequence>MLAYGYGFRLWLDVKVLADGALIQDYLVDTAREYGVDRHIRYGMKVTIASWSPSRQRWIVTTCAEGDGKTINLTCAHLVMCTVTTTTMPATCQNYGRGVPCMLKSGGLRATGRAHIGECADDGRLTAAIN</sequence>
<protein>
    <submittedName>
        <fullName evidence="4">FAD dependent oxidoreductase</fullName>
    </submittedName>
</protein>
<dbReference type="Proteomes" id="UP000055019">
    <property type="component" value="Unassembled WGS sequence"/>
</dbReference>
<evidence type="ECO:0000313" key="4">
    <source>
        <dbReference type="EMBL" id="SAL88270.1"/>
    </source>
</evidence>
<dbReference type="OrthoDB" id="9766402at2"/>
<keyword evidence="5" id="KW-1185">Reference proteome</keyword>
<organism evidence="4 5">
    <name type="scientific">Caballeronia arvi</name>
    <dbReference type="NCBI Taxonomy" id="1777135"/>
    <lineage>
        <taxon>Bacteria</taxon>
        <taxon>Pseudomonadati</taxon>
        <taxon>Pseudomonadota</taxon>
        <taxon>Betaproteobacteria</taxon>
        <taxon>Burkholderiales</taxon>
        <taxon>Burkholderiaceae</taxon>
        <taxon>Caballeronia</taxon>
    </lineage>
</organism>
<dbReference type="PANTHER" id="PTHR43872">
    <property type="entry name" value="MONOOXYGENASE, PUTATIVE (AFU_ORTHOLOGUE AFUA_8G02570)-RELATED"/>
    <property type="match status" value="1"/>
</dbReference>
<reference evidence="4" key="1">
    <citation type="submission" date="2016-01" db="EMBL/GenBank/DDBJ databases">
        <authorList>
            <person name="Peeters C."/>
        </authorList>
    </citation>
    <scope>NUCLEOTIDE SEQUENCE [LARGE SCALE GENOMIC DNA]</scope>
    <source>
        <strain evidence="4">LMG 29317</strain>
    </source>
</reference>
<dbReference type="InterPro" id="IPR036188">
    <property type="entry name" value="FAD/NAD-bd_sf"/>
</dbReference>
<keyword evidence="3" id="KW-0560">Oxidoreductase</keyword>
<dbReference type="GO" id="GO:0004497">
    <property type="term" value="F:monooxygenase activity"/>
    <property type="evidence" value="ECO:0007669"/>
    <property type="project" value="UniProtKB-KW"/>
</dbReference>
<name>A0A158L5W2_9BURK</name>
<comment type="caution">
    <text evidence="4">The sequence shown here is derived from an EMBL/GenBank/DDBJ whole genome shotgun (WGS) entry which is preliminary data.</text>
</comment>
<gene>
    <name evidence="4" type="ORF">AWB74_08480</name>
</gene>
<dbReference type="InterPro" id="IPR051820">
    <property type="entry name" value="FAD-binding_MO"/>
</dbReference>
<evidence type="ECO:0000256" key="1">
    <source>
        <dbReference type="ARBA" id="ARBA00001974"/>
    </source>
</evidence>
<evidence type="ECO:0000313" key="5">
    <source>
        <dbReference type="Proteomes" id="UP000055019"/>
    </source>
</evidence>
<comment type="similarity">
    <text evidence="2">Belongs to the FAD-binding monooxygenase family.</text>
</comment>
<proteinExistence type="inferred from homology"/>
<comment type="cofactor">
    <cofactor evidence="1">
        <name>FAD</name>
        <dbReference type="ChEBI" id="CHEBI:57692"/>
    </cofactor>
</comment>
<dbReference type="RefSeq" id="WP_061152532.1">
    <property type="nucleotide sequence ID" value="NZ_FCOM02000121.1"/>
</dbReference>
<keyword evidence="3" id="KW-0503">Monooxygenase</keyword>
<dbReference type="AlphaFoldDB" id="A0A158L5W2"/>
<dbReference type="PANTHER" id="PTHR43872:SF1">
    <property type="entry name" value="MONOOXYGENASE, PUTATIVE (AFU_ORTHOLOGUE AFUA_8G02570)-RELATED"/>
    <property type="match status" value="1"/>
</dbReference>
<evidence type="ECO:0000256" key="3">
    <source>
        <dbReference type="ARBA" id="ARBA00023033"/>
    </source>
</evidence>
<evidence type="ECO:0000256" key="2">
    <source>
        <dbReference type="ARBA" id="ARBA00010139"/>
    </source>
</evidence>
<dbReference type="SUPFAM" id="SSF51905">
    <property type="entry name" value="FAD/NAD(P)-binding domain"/>
    <property type="match status" value="1"/>
</dbReference>
<dbReference type="EMBL" id="FCOM02000121">
    <property type="protein sequence ID" value="SAL88270.1"/>
    <property type="molecule type" value="Genomic_DNA"/>
</dbReference>
<accession>A0A158L5W2</accession>
<dbReference type="Gene3D" id="3.50.50.60">
    <property type="entry name" value="FAD/NAD(P)-binding domain"/>
    <property type="match status" value="1"/>
</dbReference>